<proteinExistence type="predicted"/>
<sequence>MRFYSIEANGCRRLFSPFQFVCHLIAFQTVFFSSFILVNFEYGQNSQVRESLADDINGYFRGDLTIYHSFLGLSLKAGASSGKAGGDGTSSTPTKGDDGKPDFDDIMSSFASGLQRFSITPGGADTMEVPCDDLANLVPIVLALLTQLESEVKDISDEAPLKRCLEKLLGVEKMSRKPQKKLKRSIEKVRKSISLQLTLMLKSKRLLYKGKSLEEKLSNHLVQCSIGIKSSITMSSLRSRLLFGLPVKLEGILKKITSFKSGLVSIYKDICSDSSIQSLLESLKNVLDVEEPMEVDEYSVGVLIQGSTATSDSSTQKPLDDAMDVDDDPTAGTSSPGSATSGSSSTSASTSGQGSATRSGSSSSSAGTSGQGSATRSGSSSSSAGTSGQGSATRSGSSSSAKHKPGDDAMDVDDDHLTATSGQGSATRSGSSSSSAGTSGQGSATRSGSSSSSAGTSGQGSATRSGSSSSSAGTSGQGSATRSGSSSSSAGTSGQGSATRSGSNSSSAGTSGQGSATRSGSSSSAKHKPGDDAMDVDDDHLTATSGQGSATRSGSSSSAKQEPGDDAMDID</sequence>
<feature type="compositionally biased region" description="Low complexity" evidence="1">
    <location>
        <begin position="418"/>
        <end position="524"/>
    </location>
</feature>
<feature type="region of interest" description="Disordered" evidence="1">
    <location>
        <begin position="81"/>
        <end position="101"/>
    </location>
</feature>
<gene>
    <name evidence="3" type="ORF">OJ253_3435</name>
</gene>
<reference evidence="3" key="1">
    <citation type="submission" date="2022-10" db="EMBL/GenBank/DDBJ databases">
        <title>Adaptive evolution leads to modifications in subtelomeric GC content in a zoonotic Cryptosporidium species.</title>
        <authorList>
            <person name="Li J."/>
            <person name="Feng Y."/>
            <person name="Xiao L."/>
        </authorList>
    </citation>
    <scope>NUCLEOTIDE SEQUENCE</scope>
    <source>
        <strain evidence="3">33844</strain>
    </source>
</reference>
<protein>
    <submittedName>
        <fullName evidence="3">Uncharacterized protein</fullName>
    </submittedName>
</protein>
<feature type="compositionally biased region" description="Low complexity" evidence="1">
    <location>
        <begin position="542"/>
        <end position="559"/>
    </location>
</feature>
<evidence type="ECO:0000256" key="2">
    <source>
        <dbReference type="SAM" id="Phobius"/>
    </source>
</evidence>
<evidence type="ECO:0000256" key="1">
    <source>
        <dbReference type="SAM" id="MobiDB-lite"/>
    </source>
</evidence>
<feature type="transmembrane region" description="Helical" evidence="2">
    <location>
        <begin position="20"/>
        <end position="40"/>
    </location>
</feature>
<keyword evidence="2" id="KW-0812">Transmembrane</keyword>
<organism evidence="3">
    <name type="scientific">Cryptosporidium canis</name>
    <dbReference type="NCBI Taxonomy" id="195482"/>
    <lineage>
        <taxon>Eukaryota</taxon>
        <taxon>Sar</taxon>
        <taxon>Alveolata</taxon>
        <taxon>Apicomplexa</taxon>
        <taxon>Conoidasida</taxon>
        <taxon>Coccidia</taxon>
        <taxon>Eucoccidiorida</taxon>
        <taxon>Eimeriorina</taxon>
        <taxon>Cryptosporidiidae</taxon>
        <taxon>Cryptosporidium</taxon>
    </lineage>
</organism>
<dbReference type="AlphaFoldDB" id="A0A9D5DJR3"/>
<evidence type="ECO:0000313" key="3">
    <source>
        <dbReference type="EMBL" id="KAJ1604865.1"/>
    </source>
</evidence>
<keyword evidence="2" id="KW-0472">Membrane</keyword>
<feature type="compositionally biased region" description="Low complexity" evidence="1">
    <location>
        <begin position="330"/>
        <end position="400"/>
    </location>
</feature>
<dbReference type="Proteomes" id="UP001067231">
    <property type="component" value="Unassembled WGS sequence"/>
</dbReference>
<feature type="region of interest" description="Disordered" evidence="1">
    <location>
        <begin position="309"/>
        <end position="571"/>
    </location>
</feature>
<name>A0A9D5DJR3_9CRYT</name>
<dbReference type="EMBL" id="JAPCXC010000117">
    <property type="protein sequence ID" value="KAJ1604865.1"/>
    <property type="molecule type" value="Genomic_DNA"/>
</dbReference>
<keyword evidence="2" id="KW-1133">Transmembrane helix</keyword>
<comment type="caution">
    <text evidence="3">The sequence shown here is derived from an EMBL/GenBank/DDBJ whole genome shotgun (WGS) entry which is preliminary data.</text>
</comment>
<accession>A0A9D5DJR3</accession>